<evidence type="ECO:0000313" key="2">
    <source>
        <dbReference type="EMBL" id="WVX80671.1"/>
    </source>
</evidence>
<organism evidence="2 3">
    <name type="scientific">Niallia oryzisoli</name>
    <dbReference type="NCBI Taxonomy" id="1737571"/>
    <lineage>
        <taxon>Bacteria</taxon>
        <taxon>Bacillati</taxon>
        <taxon>Bacillota</taxon>
        <taxon>Bacilli</taxon>
        <taxon>Bacillales</taxon>
        <taxon>Bacillaceae</taxon>
        <taxon>Niallia</taxon>
    </lineage>
</organism>
<reference evidence="2 3" key="1">
    <citation type="submission" date="2023-10" db="EMBL/GenBank/DDBJ databases">
        <title>Niallia locisalis sp.nov. isolated from a salt pond sample.</title>
        <authorList>
            <person name="Li X.-J."/>
            <person name="Dong L."/>
        </authorList>
    </citation>
    <scope>NUCLEOTIDE SEQUENCE [LARGE SCALE GENOMIC DNA]</scope>
    <source>
        <strain evidence="2 3">DSM 29761</strain>
    </source>
</reference>
<feature type="region of interest" description="Disordered" evidence="1">
    <location>
        <begin position="1"/>
        <end position="34"/>
    </location>
</feature>
<sequence>MHPMQPQPNMMYDERDHHHHHDHHHGHHHHDHHHHHEKCKKHLYQFIQIELKDGSVYQGILHSYDKDKIYLIMPSVTQTNVTIHSEDESRQFFPFFGPFGLFGFPFFGVRRFGPFFPFFI</sequence>
<keyword evidence="3" id="KW-1185">Reference proteome</keyword>
<dbReference type="Proteomes" id="UP001357223">
    <property type="component" value="Chromosome"/>
</dbReference>
<gene>
    <name evidence="2" type="ORF">R4Z09_26075</name>
</gene>
<feature type="compositionally biased region" description="Basic residues" evidence="1">
    <location>
        <begin position="17"/>
        <end position="34"/>
    </location>
</feature>
<evidence type="ECO:0000313" key="3">
    <source>
        <dbReference type="Proteomes" id="UP001357223"/>
    </source>
</evidence>
<name>A0ABZ2CC07_9BACI</name>
<evidence type="ECO:0000256" key="1">
    <source>
        <dbReference type="SAM" id="MobiDB-lite"/>
    </source>
</evidence>
<dbReference type="RefSeq" id="WP_338449602.1">
    <property type="nucleotide sequence ID" value="NZ_CP137640.1"/>
</dbReference>
<dbReference type="EMBL" id="CP137640">
    <property type="protein sequence ID" value="WVX80671.1"/>
    <property type="molecule type" value="Genomic_DNA"/>
</dbReference>
<protein>
    <submittedName>
        <fullName evidence="2">Uncharacterized protein</fullName>
    </submittedName>
</protein>
<proteinExistence type="predicted"/>
<accession>A0ABZ2CC07</accession>